<evidence type="ECO:0000256" key="1">
    <source>
        <dbReference type="SAM" id="Coils"/>
    </source>
</evidence>
<comment type="caution">
    <text evidence="3">The sequence shown here is derived from an EMBL/GenBank/DDBJ whole genome shotgun (WGS) entry which is preliminary data.</text>
</comment>
<feature type="coiled-coil region" evidence="1">
    <location>
        <begin position="406"/>
        <end position="457"/>
    </location>
</feature>
<dbReference type="RefSeq" id="WP_165267263.1">
    <property type="nucleotide sequence ID" value="NZ_JAALLS010000006.1"/>
</dbReference>
<evidence type="ECO:0000256" key="2">
    <source>
        <dbReference type="SAM" id="Phobius"/>
    </source>
</evidence>
<dbReference type="Proteomes" id="UP000479132">
    <property type="component" value="Unassembled WGS sequence"/>
</dbReference>
<sequence length="562" mass="63845">MFGKKEFIGLTIQDDAIRVARIRVDGSSLNLVKLDQYSLVEKISSESSSDQQGHIDAAFEDKDLDEDADSIFGLEEEGQEEEEEIDFEGLEEEAEDFAMDMVDESEEAESNELLVYDLLTDLQGDKLHMGLNIPAGDTIFQIIRDTDFSEVKRKDLIEDLEDKLESIYGMPKTEDNYSYQVREDGSLLLASIDDESSTLKLINNVRELYSGKMAIQNIIPDEIALVGLVRANYELDADELTGIVQFGKEQCRVVFMKGEDIWLVSPIINEGTNKKTFLNTVFSKILFQLDTGEVPSLDRILLTNNTLGQQAVEFFEDNFPDIYVEDFTFKEEFFDLEHVDPSSVPSFTTAIGTAIAASGAKEEFFPEISFVPKYVQDRQKIFQLQWHGMLILFLIFLAPITVNYFYTQNAQEIDQYSTQLEQMESQINELDPIVANSKELQDNLATLREKLVMLDTLTKGSQEWSAKLQILNRGMRNVGSSWLASFTQNSSGEVSLQGYTLYRSRIPKIIDVFEDATLLDVQKELIREQNVYNFSISIKEFIANDSLYSPATPQEVQKLIGK</sequence>
<evidence type="ECO:0000313" key="4">
    <source>
        <dbReference type="Proteomes" id="UP000479132"/>
    </source>
</evidence>
<organism evidence="3 4">
    <name type="scientific">Fodinibius halophilus</name>
    <dbReference type="NCBI Taxonomy" id="1736908"/>
    <lineage>
        <taxon>Bacteria</taxon>
        <taxon>Pseudomonadati</taxon>
        <taxon>Balneolota</taxon>
        <taxon>Balneolia</taxon>
        <taxon>Balneolales</taxon>
        <taxon>Balneolaceae</taxon>
        <taxon>Fodinibius</taxon>
    </lineage>
</organism>
<reference evidence="3 4" key="1">
    <citation type="submission" date="2020-02" db="EMBL/GenBank/DDBJ databases">
        <title>Aliifodinibius halophilus 2W32, complete genome.</title>
        <authorList>
            <person name="Li Y."/>
            <person name="Wu S."/>
        </authorList>
    </citation>
    <scope>NUCLEOTIDE SEQUENCE [LARGE SCALE GENOMIC DNA]</scope>
    <source>
        <strain evidence="3 4">2W32</strain>
    </source>
</reference>
<accession>A0A6M1TH58</accession>
<dbReference type="EMBL" id="JAALLS010000006">
    <property type="protein sequence ID" value="NGP87990.1"/>
    <property type="molecule type" value="Genomic_DNA"/>
</dbReference>
<evidence type="ECO:0000313" key="3">
    <source>
        <dbReference type="EMBL" id="NGP87990.1"/>
    </source>
</evidence>
<keyword evidence="2" id="KW-0472">Membrane</keyword>
<dbReference type="AlphaFoldDB" id="A0A6M1TH58"/>
<gene>
    <name evidence="3" type="ORF">G3569_06465</name>
</gene>
<feature type="transmembrane region" description="Helical" evidence="2">
    <location>
        <begin position="386"/>
        <end position="406"/>
    </location>
</feature>
<keyword evidence="2" id="KW-1133">Transmembrane helix</keyword>
<protein>
    <recommendedName>
        <fullName evidence="5">PilN domain-containing protein</fullName>
    </recommendedName>
</protein>
<name>A0A6M1TH58_9BACT</name>
<keyword evidence="1" id="KW-0175">Coiled coil</keyword>
<keyword evidence="4" id="KW-1185">Reference proteome</keyword>
<proteinExistence type="predicted"/>
<evidence type="ECO:0008006" key="5">
    <source>
        <dbReference type="Google" id="ProtNLM"/>
    </source>
</evidence>
<keyword evidence="2" id="KW-0812">Transmembrane</keyword>